<dbReference type="GO" id="GO:0006910">
    <property type="term" value="P:phagocytosis, recognition"/>
    <property type="evidence" value="ECO:0007669"/>
    <property type="project" value="TreeGrafter"/>
</dbReference>
<dbReference type="InterPro" id="IPR042808">
    <property type="entry name" value="CLEC7A"/>
</dbReference>
<dbReference type="InterPro" id="IPR016187">
    <property type="entry name" value="CTDL_fold"/>
</dbReference>
<dbReference type="GO" id="GO:0045087">
    <property type="term" value="P:innate immune response"/>
    <property type="evidence" value="ECO:0007669"/>
    <property type="project" value="TreeGrafter"/>
</dbReference>
<dbReference type="InterPro" id="IPR016186">
    <property type="entry name" value="C-type_lectin-like/link_sf"/>
</dbReference>
<name>A0AAW0NJD4_9GOBI</name>
<comment type="caution">
    <text evidence="2">The sequence shown here is derived from an EMBL/GenBank/DDBJ whole genome shotgun (WGS) entry which is preliminary data.</text>
</comment>
<dbReference type="GO" id="GO:0071226">
    <property type="term" value="P:cellular response to molecule of fungal origin"/>
    <property type="evidence" value="ECO:0007669"/>
    <property type="project" value="InterPro"/>
</dbReference>
<accession>A0AAW0NJD4</accession>
<dbReference type="GO" id="GO:0009986">
    <property type="term" value="C:cell surface"/>
    <property type="evidence" value="ECO:0007669"/>
    <property type="project" value="TreeGrafter"/>
</dbReference>
<reference evidence="3" key="1">
    <citation type="submission" date="2024-04" db="EMBL/GenBank/DDBJ databases">
        <title>Salinicola lusitanus LLJ914,a marine bacterium isolated from the Okinawa Trough.</title>
        <authorList>
            <person name="Li J."/>
        </authorList>
    </citation>
    <scope>NUCLEOTIDE SEQUENCE [LARGE SCALE GENOMIC DNA]</scope>
</reference>
<dbReference type="GO" id="GO:0001872">
    <property type="term" value="F:(1-&gt;3)-beta-D-glucan binding"/>
    <property type="evidence" value="ECO:0007669"/>
    <property type="project" value="InterPro"/>
</dbReference>
<dbReference type="Proteomes" id="UP001460270">
    <property type="component" value="Unassembled WGS sequence"/>
</dbReference>
<sequence length="120" mass="13847">MLRVAVVLAVVLIIAYVFDGVALFFSRCSIKLRCDNDWELKGRKCYYFSTFALPWIRSKQRCESLSGRLVKIDSRLEQSFLSGRSSSLMTEDEDKFWIGLTDSDTEGEWKWTDGSLLDQT</sequence>
<evidence type="ECO:0000259" key="1">
    <source>
        <dbReference type="PROSITE" id="PS50041"/>
    </source>
</evidence>
<dbReference type="Pfam" id="PF00059">
    <property type="entry name" value="Lectin_C"/>
    <property type="match status" value="1"/>
</dbReference>
<dbReference type="SMART" id="SM00034">
    <property type="entry name" value="CLECT"/>
    <property type="match status" value="1"/>
</dbReference>
<dbReference type="GO" id="GO:0038187">
    <property type="term" value="F:pattern recognition receptor activity"/>
    <property type="evidence" value="ECO:0007669"/>
    <property type="project" value="TreeGrafter"/>
</dbReference>
<keyword evidence="3" id="KW-1185">Reference proteome</keyword>
<dbReference type="Gene3D" id="3.10.100.10">
    <property type="entry name" value="Mannose-Binding Protein A, subunit A"/>
    <property type="match status" value="1"/>
</dbReference>
<dbReference type="SUPFAM" id="SSF56436">
    <property type="entry name" value="C-type lectin-like"/>
    <property type="match status" value="1"/>
</dbReference>
<dbReference type="PROSITE" id="PS50041">
    <property type="entry name" value="C_TYPE_LECTIN_2"/>
    <property type="match status" value="1"/>
</dbReference>
<dbReference type="AlphaFoldDB" id="A0AAW0NJD4"/>
<gene>
    <name evidence="2" type="ORF">WMY93_020241</name>
</gene>
<protein>
    <recommendedName>
        <fullName evidence="1">C-type lectin domain-containing protein</fullName>
    </recommendedName>
</protein>
<dbReference type="GO" id="GO:0002720">
    <property type="term" value="P:positive regulation of cytokine production involved in immune response"/>
    <property type="evidence" value="ECO:0007669"/>
    <property type="project" value="TreeGrafter"/>
</dbReference>
<dbReference type="InterPro" id="IPR001304">
    <property type="entry name" value="C-type_lectin-like"/>
</dbReference>
<evidence type="ECO:0000313" key="3">
    <source>
        <dbReference type="Proteomes" id="UP001460270"/>
    </source>
</evidence>
<dbReference type="PANTHER" id="PTHR47218:SF1">
    <property type="entry name" value="C-TYPE LECTIN DOMAIN FAMILY 7 MEMBER A"/>
    <property type="match status" value="1"/>
</dbReference>
<proteinExistence type="predicted"/>
<dbReference type="EMBL" id="JBBPFD010000014">
    <property type="protein sequence ID" value="KAK7899388.1"/>
    <property type="molecule type" value="Genomic_DNA"/>
</dbReference>
<feature type="domain" description="C-type lectin" evidence="1">
    <location>
        <begin position="41"/>
        <end position="120"/>
    </location>
</feature>
<evidence type="ECO:0000313" key="2">
    <source>
        <dbReference type="EMBL" id="KAK7899388.1"/>
    </source>
</evidence>
<dbReference type="PANTHER" id="PTHR47218">
    <property type="entry name" value="C-TYPE LECTIN DOMAIN FAMILY 7 MEMBER A"/>
    <property type="match status" value="1"/>
</dbReference>
<organism evidence="2 3">
    <name type="scientific">Mugilogobius chulae</name>
    <name type="common">yellowstripe goby</name>
    <dbReference type="NCBI Taxonomy" id="88201"/>
    <lineage>
        <taxon>Eukaryota</taxon>
        <taxon>Metazoa</taxon>
        <taxon>Chordata</taxon>
        <taxon>Craniata</taxon>
        <taxon>Vertebrata</taxon>
        <taxon>Euteleostomi</taxon>
        <taxon>Actinopterygii</taxon>
        <taxon>Neopterygii</taxon>
        <taxon>Teleostei</taxon>
        <taxon>Neoteleostei</taxon>
        <taxon>Acanthomorphata</taxon>
        <taxon>Gobiaria</taxon>
        <taxon>Gobiiformes</taxon>
        <taxon>Gobioidei</taxon>
        <taxon>Gobiidae</taxon>
        <taxon>Gobionellinae</taxon>
        <taxon>Mugilogobius</taxon>
    </lineage>
</organism>
<dbReference type="GO" id="GO:0043122">
    <property type="term" value="P:regulation of canonical NF-kappaB signal transduction"/>
    <property type="evidence" value="ECO:0007669"/>
    <property type="project" value="TreeGrafter"/>
</dbReference>